<dbReference type="Proteomes" id="UP000467700">
    <property type="component" value="Unassembled WGS sequence"/>
</dbReference>
<dbReference type="Gene3D" id="6.10.140.2220">
    <property type="match status" value="1"/>
</dbReference>
<dbReference type="GO" id="GO:0008270">
    <property type="term" value="F:zinc ion binding"/>
    <property type="evidence" value="ECO:0007669"/>
    <property type="project" value="UniProtKB-KW"/>
</dbReference>
<dbReference type="InterPro" id="IPR002893">
    <property type="entry name" value="Znf_MYND"/>
</dbReference>
<evidence type="ECO:0000259" key="5">
    <source>
        <dbReference type="PROSITE" id="PS50865"/>
    </source>
</evidence>
<feature type="domain" description="MYND-type" evidence="5">
    <location>
        <begin position="29"/>
        <end position="70"/>
    </location>
</feature>
<evidence type="ECO:0000256" key="2">
    <source>
        <dbReference type="ARBA" id="ARBA00022771"/>
    </source>
</evidence>
<evidence type="ECO:0000313" key="7">
    <source>
        <dbReference type="Proteomes" id="UP000467700"/>
    </source>
</evidence>
<evidence type="ECO:0000256" key="3">
    <source>
        <dbReference type="ARBA" id="ARBA00022833"/>
    </source>
</evidence>
<dbReference type="AlphaFoldDB" id="A0A8S0X7J5"/>
<name>A0A8S0X7J5_CYCAE</name>
<proteinExistence type="predicted"/>
<keyword evidence="7" id="KW-1185">Reference proteome</keyword>
<evidence type="ECO:0000256" key="1">
    <source>
        <dbReference type="ARBA" id="ARBA00022723"/>
    </source>
</evidence>
<dbReference type="OrthoDB" id="341421at2759"/>
<reference evidence="6 7" key="1">
    <citation type="submission" date="2020-01" db="EMBL/GenBank/DDBJ databases">
        <authorList>
            <person name="Gupta K D."/>
        </authorList>
    </citation>
    <scope>NUCLEOTIDE SEQUENCE [LARGE SCALE GENOMIC DNA]</scope>
</reference>
<dbReference type="Pfam" id="PF01753">
    <property type="entry name" value="zf-MYND"/>
    <property type="match status" value="1"/>
</dbReference>
<sequence>MEPSDPKKCARPGRDEKEKEKMADFAMTCSHCLKIPEDKKCFQKCARCKSMWYCSRECQKLDWPFHRRDCCETQPQFSVVIKFIHRVNKNDFLMKKIRLAVVHEMKSVIAPTDKPAPDPTTTFLNIGISISLRPTSDIDLEFIRSRHTTPEQLKVRKVWGVTRFTHIVDMADLRRPLPEEKDTYVAVLHFNYNGKSVYYTDVDLHPNDIGAAKMIVVQYMVSDTTEWGKPGNAVLRCINSDFAQEEKEGKKPRCIISDDDKDLLRRYPLHAAE</sequence>
<evidence type="ECO:0000313" key="6">
    <source>
        <dbReference type="EMBL" id="CAA7269782.1"/>
    </source>
</evidence>
<keyword evidence="2 4" id="KW-0863">Zinc-finger</keyword>
<comment type="caution">
    <text evidence="6">The sequence shown here is derived from an EMBL/GenBank/DDBJ whole genome shotgun (WGS) entry which is preliminary data.</text>
</comment>
<dbReference type="PROSITE" id="PS50865">
    <property type="entry name" value="ZF_MYND_2"/>
    <property type="match status" value="1"/>
</dbReference>
<organism evidence="6 7">
    <name type="scientific">Cyclocybe aegerita</name>
    <name type="common">Black poplar mushroom</name>
    <name type="synonym">Agrocybe aegerita</name>
    <dbReference type="NCBI Taxonomy" id="1973307"/>
    <lineage>
        <taxon>Eukaryota</taxon>
        <taxon>Fungi</taxon>
        <taxon>Dikarya</taxon>
        <taxon>Basidiomycota</taxon>
        <taxon>Agaricomycotina</taxon>
        <taxon>Agaricomycetes</taxon>
        <taxon>Agaricomycetidae</taxon>
        <taxon>Agaricales</taxon>
        <taxon>Agaricineae</taxon>
        <taxon>Bolbitiaceae</taxon>
        <taxon>Cyclocybe</taxon>
    </lineage>
</organism>
<dbReference type="EMBL" id="CACVBS010000080">
    <property type="protein sequence ID" value="CAA7269782.1"/>
    <property type="molecule type" value="Genomic_DNA"/>
</dbReference>
<gene>
    <name evidence="6" type="ORF">AAE3_LOCUS12022</name>
</gene>
<protein>
    <recommendedName>
        <fullName evidence="5">MYND-type domain-containing protein</fullName>
    </recommendedName>
</protein>
<evidence type="ECO:0000256" key="4">
    <source>
        <dbReference type="PROSITE-ProRule" id="PRU00134"/>
    </source>
</evidence>
<dbReference type="SUPFAM" id="SSF144232">
    <property type="entry name" value="HIT/MYND zinc finger-like"/>
    <property type="match status" value="1"/>
</dbReference>
<keyword evidence="1" id="KW-0479">Metal-binding</keyword>
<accession>A0A8S0X7J5</accession>
<keyword evidence="3" id="KW-0862">Zinc</keyword>